<comment type="caution">
    <text evidence="2">The sequence shown here is derived from an EMBL/GenBank/DDBJ whole genome shotgun (WGS) entry which is preliminary data.</text>
</comment>
<dbReference type="EMBL" id="JAGIYZ010000010">
    <property type="protein sequence ID" value="MBP0464562.1"/>
    <property type="molecule type" value="Genomic_DNA"/>
</dbReference>
<evidence type="ECO:0000313" key="3">
    <source>
        <dbReference type="Proteomes" id="UP000680815"/>
    </source>
</evidence>
<proteinExistence type="predicted"/>
<dbReference type="Pfam" id="PF06698">
    <property type="entry name" value="DUF1192"/>
    <property type="match status" value="1"/>
</dbReference>
<keyword evidence="1" id="KW-0175">Coiled coil</keyword>
<name>A0ABS4AVI3_9PROT</name>
<feature type="coiled-coil region" evidence="1">
    <location>
        <begin position="26"/>
        <end position="53"/>
    </location>
</feature>
<sequence>MTLLEEGDLPRKRQVLEKPRFDGWDVAQLQDYIADLKAEIARAEAAIAAGQSHRAAAEAFFRKG</sequence>
<accession>A0ABS4AVI3</accession>
<reference evidence="2 3" key="1">
    <citation type="submission" date="2021-03" db="EMBL/GenBank/DDBJ databases">
        <authorList>
            <person name="So Y."/>
        </authorList>
    </citation>
    <scope>NUCLEOTIDE SEQUENCE [LARGE SCALE GENOMIC DNA]</scope>
    <source>
        <strain evidence="2 3">PWR1</strain>
    </source>
</reference>
<organism evidence="2 3">
    <name type="scientific">Roseomonas nitratireducens</name>
    <dbReference type="NCBI Taxonomy" id="2820810"/>
    <lineage>
        <taxon>Bacteria</taxon>
        <taxon>Pseudomonadati</taxon>
        <taxon>Pseudomonadota</taxon>
        <taxon>Alphaproteobacteria</taxon>
        <taxon>Acetobacterales</taxon>
        <taxon>Roseomonadaceae</taxon>
        <taxon>Roseomonas</taxon>
    </lineage>
</organism>
<gene>
    <name evidence="2" type="ORF">J5Y09_11650</name>
</gene>
<protein>
    <submittedName>
        <fullName evidence="2">DUF1192 family protein</fullName>
    </submittedName>
</protein>
<dbReference type="InterPro" id="IPR009579">
    <property type="entry name" value="DUF1192"/>
</dbReference>
<dbReference type="Proteomes" id="UP000680815">
    <property type="component" value="Unassembled WGS sequence"/>
</dbReference>
<dbReference type="RefSeq" id="WP_209351966.1">
    <property type="nucleotide sequence ID" value="NZ_JAGIYZ010000010.1"/>
</dbReference>
<keyword evidence="3" id="KW-1185">Reference proteome</keyword>
<evidence type="ECO:0000256" key="1">
    <source>
        <dbReference type="SAM" id="Coils"/>
    </source>
</evidence>
<evidence type="ECO:0000313" key="2">
    <source>
        <dbReference type="EMBL" id="MBP0464562.1"/>
    </source>
</evidence>